<dbReference type="Proteomes" id="UP001595711">
    <property type="component" value="Unassembled WGS sequence"/>
</dbReference>
<evidence type="ECO:0000256" key="1">
    <source>
        <dbReference type="SAM" id="MobiDB-lite"/>
    </source>
</evidence>
<sequence>MIADNHAHNQEANELVTRIEQRALLIFRFTESAEEKRNSVSGFRKFATMVDDFHQAAETAEGRLSVLKTGRRDELRRYVTQVRAKILKIEIDVKQSYLENLIEARTALPYGAREFFASRLKRLEELSSLLVDGPEADGTAGTLLEHMRKMLEHLMAQAPQLEVFERAADWRPQHRAVSGGSRPAPAAGTGTQAVAQKPRRAVDKKPEIRPIRLTGRDEWGRVFLDKGSFELINDACKARGITLDNIASKLSITRVALTLILNGQDPIARNMLDVLHRVINNFNENTGEMG</sequence>
<feature type="region of interest" description="Disordered" evidence="1">
    <location>
        <begin position="175"/>
        <end position="204"/>
    </location>
</feature>
<dbReference type="EMBL" id="JBHRYJ010000002">
    <property type="protein sequence ID" value="MFC3676155.1"/>
    <property type="molecule type" value="Genomic_DNA"/>
</dbReference>
<accession>A0ABV7VFD0</accession>
<evidence type="ECO:0008006" key="4">
    <source>
        <dbReference type="Google" id="ProtNLM"/>
    </source>
</evidence>
<name>A0ABV7VFD0_9PROT</name>
<evidence type="ECO:0000313" key="2">
    <source>
        <dbReference type="EMBL" id="MFC3676155.1"/>
    </source>
</evidence>
<dbReference type="RefSeq" id="WP_379726225.1">
    <property type="nucleotide sequence ID" value="NZ_JBHRYJ010000002.1"/>
</dbReference>
<keyword evidence="3" id="KW-1185">Reference proteome</keyword>
<organism evidence="2 3">
    <name type="scientific">Ferrovibrio xuzhouensis</name>
    <dbReference type="NCBI Taxonomy" id="1576914"/>
    <lineage>
        <taxon>Bacteria</taxon>
        <taxon>Pseudomonadati</taxon>
        <taxon>Pseudomonadota</taxon>
        <taxon>Alphaproteobacteria</taxon>
        <taxon>Rhodospirillales</taxon>
        <taxon>Rhodospirillaceae</taxon>
        <taxon>Ferrovibrio</taxon>
    </lineage>
</organism>
<proteinExistence type="predicted"/>
<evidence type="ECO:0000313" key="3">
    <source>
        <dbReference type="Proteomes" id="UP001595711"/>
    </source>
</evidence>
<reference evidence="3" key="1">
    <citation type="journal article" date="2019" name="Int. J. Syst. Evol. Microbiol.">
        <title>The Global Catalogue of Microorganisms (GCM) 10K type strain sequencing project: providing services to taxonomists for standard genome sequencing and annotation.</title>
        <authorList>
            <consortium name="The Broad Institute Genomics Platform"/>
            <consortium name="The Broad Institute Genome Sequencing Center for Infectious Disease"/>
            <person name="Wu L."/>
            <person name="Ma J."/>
        </authorList>
    </citation>
    <scope>NUCLEOTIDE SEQUENCE [LARGE SCALE GENOMIC DNA]</scope>
    <source>
        <strain evidence="3">KCTC 42182</strain>
    </source>
</reference>
<comment type="caution">
    <text evidence="2">The sequence shown here is derived from an EMBL/GenBank/DDBJ whole genome shotgun (WGS) entry which is preliminary data.</text>
</comment>
<protein>
    <recommendedName>
        <fullName evidence="4">HTH cro/C1-type domain-containing protein</fullName>
    </recommendedName>
</protein>
<gene>
    <name evidence="2" type="ORF">ACFOOQ_11415</name>
</gene>